<organism evidence="1 2">
    <name type="scientific">Salmonella enterica I</name>
    <dbReference type="NCBI Taxonomy" id="59201"/>
    <lineage>
        <taxon>Bacteria</taxon>
        <taxon>Pseudomonadati</taxon>
        <taxon>Pseudomonadota</taxon>
        <taxon>Gammaproteobacteria</taxon>
        <taxon>Enterobacterales</taxon>
        <taxon>Enterobacteriaceae</taxon>
        <taxon>Salmonella</taxon>
    </lineage>
</organism>
<proteinExistence type="predicted"/>
<evidence type="ECO:0000313" key="2">
    <source>
        <dbReference type="Proteomes" id="UP000269208"/>
    </source>
</evidence>
<dbReference type="EMBL" id="LR134190">
    <property type="protein sequence ID" value="VEB53598.1"/>
    <property type="molecule type" value="Genomic_DNA"/>
</dbReference>
<accession>A0A447TUT5</accession>
<gene>
    <name evidence="1" type="ORF">NCTC6754_02847</name>
</gene>
<sequence length="158" mass="17334">MHSVILINILIQSTLEAYQRNTSITLIGRWNRVAGQILYKCHPLPACGGNKARQIIPRPAVTRFSLKPYRLRPPDAARRGIVMNHHSPASGSIEIKFSSLSCWAIYCSTCIIVGGSDQIMARKTGTVGNNGIADINSRLLAQNLANGIRSRPARCQAR</sequence>
<name>A0A447TUT5_SALET</name>
<dbReference type="Proteomes" id="UP000269208">
    <property type="component" value="Chromosome"/>
</dbReference>
<reference evidence="1 2" key="1">
    <citation type="submission" date="2018-12" db="EMBL/GenBank/DDBJ databases">
        <authorList>
            <consortium name="Pathogen Informatics"/>
        </authorList>
    </citation>
    <scope>NUCLEOTIDE SEQUENCE [LARGE SCALE GENOMIC DNA]</scope>
    <source>
        <strain evidence="1 2">NCTC6754</strain>
    </source>
</reference>
<protein>
    <submittedName>
        <fullName evidence="1">Uncharacterized protein</fullName>
    </submittedName>
</protein>
<evidence type="ECO:0000313" key="1">
    <source>
        <dbReference type="EMBL" id="VEB53598.1"/>
    </source>
</evidence>
<dbReference type="AlphaFoldDB" id="A0A447TUT5"/>